<dbReference type="GeneID" id="55618828"/>
<proteinExistence type="predicted"/>
<protein>
    <submittedName>
        <fullName evidence="1">Minor tail protein</fullName>
    </submittedName>
</protein>
<accession>A0A515MKD5</accession>
<organism evidence="1 2">
    <name type="scientific">Rhodococcus phage Whack</name>
    <dbReference type="NCBI Taxonomy" id="2591132"/>
    <lineage>
        <taxon>Viruses</taxon>
        <taxon>Duplodnaviria</taxon>
        <taxon>Heunggongvirae</taxon>
        <taxon>Uroviricota</taxon>
        <taxon>Caudoviricetes</taxon>
        <taxon>Whackvirus</taxon>
        <taxon>Whackvirus whack</taxon>
    </lineage>
</organism>
<dbReference type="RefSeq" id="YP_009848407.1">
    <property type="nucleotide sequence ID" value="NC_048784.1"/>
</dbReference>
<dbReference type="Proteomes" id="UP000319882">
    <property type="component" value="Segment"/>
</dbReference>
<evidence type="ECO:0000313" key="1">
    <source>
        <dbReference type="EMBL" id="QDM57080.1"/>
    </source>
</evidence>
<name>A0A515MKD5_9CAUD</name>
<evidence type="ECO:0000313" key="2">
    <source>
        <dbReference type="Proteomes" id="UP000319882"/>
    </source>
</evidence>
<dbReference type="EMBL" id="MK967393">
    <property type="protein sequence ID" value="QDM57080.1"/>
    <property type="molecule type" value="Genomic_DNA"/>
</dbReference>
<reference evidence="1 2" key="1">
    <citation type="submission" date="2019-05" db="EMBL/GenBank/DDBJ databases">
        <authorList>
            <person name="Beaulieu J."/>
            <person name="Cox M."/>
            <person name="Nazim E."/>
            <person name="Robinson Z."/>
            <person name="Molloy S.D."/>
            <person name="Garlena R.A."/>
            <person name="Russell D.A."/>
            <person name="Pope W.H."/>
            <person name="Jacobs-Sera D."/>
            <person name="Hatfull G.F."/>
        </authorList>
    </citation>
    <scope>NUCLEOTIDE SEQUENCE [LARGE SCALE GENOMIC DNA]</scope>
</reference>
<sequence length="209" mass="23834">MDFRVRLEGRTRRDLEELFAAWKRSWSMYADTELFTKSEVFGTRSLKARLDRVMAPDMENYSMQSTNIEIEMVVVACWPFLKSGVDTLEWDFPAGTNTHQFEVHNPTDVPLWMEWGGTPITAAKLPDALSGRMVPIKAQSNVWKVRTRQGIEQLSSANHTNELKTLQGLSFLYEIPPNTPPTLLPVEITAAVPGTLRAIIPRYHEMPWG</sequence>
<keyword evidence="2" id="KW-1185">Reference proteome</keyword>
<gene>
    <name evidence="1" type="primary">17</name>
    <name evidence="1" type="ORF">SEA_WHACK_17</name>
</gene>
<dbReference type="KEGG" id="vg:55618828"/>